<sequence>MPNKERHPVSTETNIEKEIKALNIAGLKTIFDVTAESPAQFIEQVVNAKGSVENAEILYQRAKDKVEEKKCRKTRPTITQ</sequence>
<name>F4N6B0_YEREN</name>
<proteinExistence type="predicted"/>
<evidence type="ECO:0000313" key="2">
    <source>
        <dbReference type="EMBL" id="CBX73618.1"/>
    </source>
</evidence>
<keyword evidence="1" id="KW-0175">Coiled coil</keyword>
<dbReference type="AlphaFoldDB" id="F4N6B0"/>
<protein>
    <submittedName>
        <fullName evidence="2">Uncharacterized protein</fullName>
    </submittedName>
</protein>
<gene>
    <name evidence="2" type="ORF">YEW_DF13510</name>
</gene>
<evidence type="ECO:0000256" key="1">
    <source>
        <dbReference type="SAM" id="Coils"/>
    </source>
</evidence>
<reference evidence="2" key="1">
    <citation type="journal article" date="2011" name="BMC Genomics">
        <title>Shotgun sequencing of Yersinia enterocolitica strain W22703 (biotype 2, serotype O:9): genomic evidence for oscillation between invertebrates and mammals.</title>
        <authorList>
            <person name="Fuchs T.M."/>
            <person name="Brandt K."/>
            <person name="Starke M."/>
            <person name="Rattei T."/>
        </authorList>
    </citation>
    <scope>NUCLEOTIDE SEQUENCE</scope>
</reference>
<accession>F4N6B0</accession>
<organism evidence="2">
    <name type="scientific">Yersinia enterocolitica W22703</name>
    <dbReference type="NCBI Taxonomy" id="913028"/>
    <lineage>
        <taxon>Bacteria</taxon>
        <taxon>Pseudomonadati</taxon>
        <taxon>Pseudomonadota</taxon>
        <taxon>Gammaproteobacteria</taxon>
        <taxon>Enterobacterales</taxon>
        <taxon>Yersiniaceae</taxon>
        <taxon>Yersinia</taxon>
    </lineage>
</organism>
<dbReference type="EMBL" id="FR718734">
    <property type="protein sequence ID" value="CBX73618.1"/>
    <property type="molecule type" value="Genomic_DNA"/>
</dbReference>
<feature type="coiled-coil region" evidence="1">
    <location>
        <begin position="45"/>
        <end position="72"/>
    </location>
</feature>